<dbReference type="EMBL" id="JADYXP020000005">
    <property type="protein sequence ID" value="KAL0123328.1"/>
    <property type="molecule type" value="Genomic_DNA"/>
</dbReference>
<keyword evidence="2" id="KW-1185">Reference proteome</keyword>
<gene>
    <name evidence="1" type="ORF">PUN28_005691</name>
</gene>
<evidence type="ECO:0000313" key="1">
    <source>
        <dbReference type="EMBL" id="KAL0123328.1"/>
    </source>
</evidence>
<protein>
    <submittedName>
        <fullName evidence="1">Uncharacterized protein</fullName>
    </submittedName>
</protein>
<proteinExistence type="predicted"/>
<evidence type="ECO:0000313" key="2">
    <source>
        <dbReference type="Proteomes" id="UP001430953"/>
    </source>
</evidence>
<accession>A0AAW2G5M0</accession>
<sequence>MGVLRSPVILRDPAIHFLPPPVSPVPAHVRAFLRHGITNSKGNLSIRGICGLRGSISRLNKADVTSFSYYLSRNVIVNAERRFETLKNIYGQRRSSATKTSRSFTYRGSSARFIYFCTILNVQIAYRVTRGKKKIINIK</sequence>
<dbReference type="Proteomes" id="UP001430953">
    <property type="component" value="Unassembled WGS sequence"/>
</dbReference>
<organism evidence="1 2">
    <name type="scientific">Cardiocondyla obscurior</name>
    <dbReference type="NCBI Taxonomy" id="286306"/>
    <lineage>
        <taxon>Eukaryota</taxon>
        <taxon>Metazoa</taxon>
        <taxon>Ecdysozoa</taxon>
        <taxon>Arthropoda</taxon>
        <taxon>Hexapoda</taxon>
        <taxon>Insecta</taxon>
        <taxon>Pterygota</taxon>
        <taxon>Neoptera</taxon>
        <taxon>Endopterygota</taxon>
        <taxon>Hymenoptera</taxon>
        <taxon>Apocrita</taxon>
        <taxon>Aculeata</taxon>
        <taxon>Formicoidea</taxon>
        <taxon>Formicidae</taxon>
        <taxon>Myrmicinae</taxon>
        <taxon>Cardiocondyla</taxon>
    </lineage>
</organism>
<name>A0AAW2G5M0_9HYME</name>
<comment type="caution">
    <text evidence="1">The sequence shown here is derived from an EMBL/GenBank/DDBJ whole genome shotgun (WGS) entry which is preliminary data.</text>
</comment>
<reference evidence="1 2" key="1">
    <citation type="submission" date="2023-03" db="EMBL/GenBank/DDBJ databases">
        <title>High recombination rates correlate with genetic variation in Cardiocondyla obscurior ants.</title>
        <authorList>
            <person name="Errbii M."/>
        </authorList>
    </citation>
    <scope>NUCLEOTIDE SEQUENCE [LARGE SCALE GENOMIC DNA]</scope>
    <source>
        <strain evidence="1">Alpha-2009</strain>
        <tissue evidence="1">Whole body</tissue>
    </source>
</reference>
<dbReference type="AlphaFoldDB" id="A0AAW2G5M0"/>